<dbReference type="Gene3D" id="3.20.20.70">
    <property type="entry name" value="Aldolase class I"/>
    <property type="match status" value="1"/>
</dbReference>
<evidence type="ECO:0000256" key="5">
    <source>
        <dbReference type="ARBA" id="ARBA00023002"/>
    </source>
</evidence>
<dbReference type="PANTHER" id="PTHR32332">
    <property type="entry name" value="2-NITROPROPANE DIOXYGENASE"/>
    <property type="match status" value="1"/>
</dbReference>
<sequence length="309" mass="33820">MDLKKLLDIKYPILQGGMAHIAKGEFAGAVSSAGGLGIIGSGGMDTYELRENIRALRNITDNPFGVNLMMLRPDIDELIKVLLEEDVKIITVGAGTYEKFADKFISKNIKVLPVVSSPIQIKRYEALEPIAFIAEGLEAGGHIGQMTTITLIPQAIAQTKRPIIAAGGIASGREIFAAEVLGASGVQIGTGFLFTKECPIHENYKKLLLKSNSSKVTVIGNINGIPMRVLKNKMTREYQKLERNNSTLELENFTLGRLKKAVIEGDVENGSVMTGLSVGSFNSIISVKEYIEKLMSEYKEIKNEYKNKR</sequence>
<dbReference type="CDD" id="cd04730">
    <property type="entry name" value="NPD_like"/>
    <property type="match status" value="1"/>
</dbReference>
<dbReference type="PANTHER" id="PTHR32332:SF20">
    <property type="entry name" value="2-NITROPROPANE DIOXYGENASE-LIKE PROTEIN"/>
    <property type="match status" value="1"/>
</dbReference>
<keyword evidence="3" id="KW-0285">Flavoprotein</keyword>
<keyword evidence="7" id="KW-1185">Reference proteome</keyword>
<dbReference type="GO" id="GO:0051213">
    <property type="term" value="F:dioxygenase activity"/>
    <property type="evidence" value="ECO:0007669"/>
    <property type="project" value="UniProtKB-KW"/>
</dbReference>
<dbReference type="Pfam" id="PF03060">
    <property type="entry name" value="NMO"/>
    <property type="match status" value="2"/>
</dbReference>
<gene>
    <name evidence="6" type="ORF">BIV18_00915</name>
</gene>
<dbReference type="Proteomes" id="UP000187166">
    <property type="component" value="Unassembled WGS sequence"/>
</dbReference>
<proteinExistence type="predicted"/>
<keyword evidence="5" id="KW-0560">Oxidoreductase</keyword>
<protein>
    <recommendedName>
        <fullName evidence="2">Probable nitronate monooxygenase</fullName>
    </recommendedName>
</protein>
<evidence type="ECO:0000256" key="2">
    <source>
        <dbReference type="ARBA" id="ARBA00013457"/>
    </source>
</evidence>
<evidence type="ECO:0000256" key="1">
    <source>
        <dbReference type="ARBA" id="ARBA00003535"/>
    </source>
</evidence>
<accession>A0A1U7LXQ7</accession>
<dbReference type="EMBL" id="MJIH01000001">
    <property type="protein sequence ID" value="OLR64205.1"/>
    <property type="molecule type" value="Genomic_DNA"/>
</dbReference>
<comment type="function">
    <text evidence="1">Nitronate monooxygenase that uses molecular oxygen to catalyze the oxidative denitrification of alkyl nitronates. Acts on propionate 3-nitronate (P3N), the presumed physiological substrate. Probably functions in the detoxification of P3N, a metabolic poison produced by plants and fungi as a defense mechanism.</text>
</comment>
<dbReference type="SUPFAM" id="SSF51412">
    <property type="entry name" value="Inosine monophosphate dehydrogenase (IMPDH)"/>
    <property type="match status" value="1"/>
</dbReference>
<dbReference type="AlphaFoldDB" id="A0A1U7LXQ7"/>
<name>A0A1U7LXQ7_9FIRM</name>
<evidence type="ECO:0000313" key="7">
    <source>
        <dbReference type="Proteomes" id="UP000187166"/>
    </source>
</evidence>
<comment type="caution">
    <text evidence="6">The sequence shown here is derived from an EMBL/GenBank/DDBJ whole genome shotgun (WGS) entry which is preliminary data.</text>
</comment>
<dbReference type="GO" id="GO:0018580">
    <property type="term" value="F:nitronate monooxygenase activity"/>
    <property type="evidence" value="ECO:0007669"/>
    <property type="project" value="InterPro"/>
</dbReference>
<organism evidence="6 7">
    <name type="scientific">Peptoniphilus porci</name>
    <dbReference type="NCBI Taxonomy" id="2652280"/>
    <lineage>
        <taxon>Bacteria</taxon>
        <taxon>Bacillati</taxon>
        <taxon>Bacillota</taxon>
        <taxon>Tissierellia</taxon>
        <taxon>Tissierellales</taxon>
        <taxon>Peptoniphilaceae</taxon>
        <taxon>Peptoniphilus</taxon>
    </lineage>
</organism>
<reference evidence="6 7" key="1">
    <citation type="journal article" date="2016" name="Appl. Environ. Microbiol.">
        <title>Function and Phylogeny of Bacterial Butyryl Coenzyme A:Acetate Transferases and Their Diversity in the Proximal Colon of Swine.</title>
        <authorList>
            <person name="Trachsel J."/>
            <person name="Bayles D.O."/>
            <person name="Looft T."/>
            <person name="Levine U.Y."/>
            <person name="Allen H.K."/>
        </authorList>
    </citation>
    <scope>NUCLEOTIDE SEQUENCE [LARGE SCALE GENOMIC DNA]</scope>
    <source>
        <strain evidence="6 7">35-6-1</strain>
    </source>
</reference>
<keyword evidence="4" id="KW-0288">FMN</keyword>
<evidence type="ECO:0000256" key="3">
    <source>
        <dbReference type="ARBA" id="ARBA00022630"/>
    </source>
</evidence>
<dbReference type="InterPro" id="IPR013785">
    <property type="entry name" value="Aldolase_TIM"/>
</dbReference>
<evidence type="ECO:0000256" key="4">
    <source>
        <dbReference type="ARBA" id="ARBA00022643"/>
    </source>
</evidence>
<keyword evidence="6" id="KW-0223">Dioxygenase</keyword>
<evidence type="ECO:0000313" key="6">
    <source>
        <dbReference type="EMBL" id="OLR64205.1"/>
    </source>
</evidence>
<dbReference type="InterPro" id="IPR004136">
    <property type="entry name" value="NMO"/>
</dbReference>
<dbReference type="STRING" id="1465756.BIV18_00915"/>